<feature type="chain" id="PRO_5012216951" evidence="1">
    <location>
        <begin position="38"/>
        <end position="173"/>
    </location>
</feature>
<reference evidence="3" key="1">
    <citation type="submission" date="2017-06" db="EMBL/GenBank/DDBJ databases">
        <authorList>
            <person name="Varghese N."/>
            <person name="Submissions S."/>
        </authorList>
    </citation>
    <scope>NUCLEOTIDE SEQUENCE [LARGE SCALE GENOMIC DNA]</scope>
    <source>
        <strain evidence="3">DSM 137</strain>
    </source>
</reference>
<dbReference type="AlphaFoldDB" id="A0A212QZJ5"/>
<sequence>MPFDMHARDMRAKGMRAKTAGVAAATLAFVCAAPALAQSAGPFSAFAGNFHGGGAVIGSDGHRERISCRARGGAGDGGRSLTQSVVCASDSYRFNINSNVVAEGGSVRGEWSETTRGVSGSISGRVSDGSFNGRVDGGTFTASVALRATGRGMSMSLAPSDGDVARVEVSLSR</sequence>
<evidence type="ECO:0000313" key="3">
    <source>
        <dbReference type="Proteomes" id="UP000198418"/>
    </source>
</evidence>
<organism evidence="2 3">
    <name type="scientific">Rhodoblastus acidophilus</name>
    <name type="common">Rhodopseudomonas acidophila</name>
    <dbReference type="NCBI Taxonomy" id="1074"/>
    <lineage>
        <taxon>Bacteria</taxon>
        <taxon>Pseudomonadati</taxon>
        <taxon>Pseudomonadota</taxon>
        <taxon>Alphaproteobacteria</taxon>
        <taxon>Hyphomicrobiales</taxon>
        <taxon>Rhodoblastaceae</taxon>
        <taxon>Rhodoblastus</taxon>
    </lineage>
</organism>
<dbReference type="OrthoDB" id="8137995at2"/>
<dbReference type="EMBL" id="FYDG01000002">
    <property type="protein sequence ID" value="SNB65139.1"/>
    <property type="molecule type" value="Genomic_DNA"/>
</dbReference>
<dbReference type="Proteomes" id="UP000198418">
    <property type="component" value="Unassembled WGS sequence"/>
</dbReference>
<proteinExistence type="predicted"/>
<dbReference type="RefSeq" id="WP_141098366.1">
    <property type="nucleotide sequence ID" value="NZ_FYDG01000002.1"/>
</dbReference>
<gene>
    <name evidence="2" type="ORF">SAMN06265338_102155</name>
</gene>
<keyword evidence="3" id="KW-1185">Reference proteome</keyword>
<protein>
    <submittedName>
        <fullName evidence="2">Uncharacterized protein</fullName>
    </submittedName>
</protein>
<feature type="signal peptide" evidence="1">
    <location>
        <begin position="1"/>
        <end position="37"/>
    </location>
</feature>
<evidence type="ECO:0000256" key="1">
    <source>
        <dbReference type="SAM" id="SignalP"/>
    </source>
</evidence>
<name>A0A212QZJ5_RHOAC</name>
<accession>A0A212QZJ5</accession>
<keyword evidence="1" id="KW-0732">Signal</keyword>
<evidence type="ECO:0000313" key="2">
    <source>
        <dbReference type="EMBL" id="SNB65139.1"/>
    </source>
</evidence>